<dbReference type="EMBL" id="OU015430">
    <property type="protein sequence ID" value="CAG4969957.1"/>
    <property type="molecule type" value="Genomic_DNA"/>
</dbReference>
<accession>A0ABM8UDD3</accession>
<evidence type="ECO:0008006" key="4">
    <source>
        <dbReference type="Google" id="ProtNLM"/>
    </source>
</evidence>
<sequence length="209" mass="22297">MEVSRTIALSAIALCLGIGTAYAGEDVRVAGEDEIATQWIQLTSNAPLGYPAEFADRGDNVCLAMGYAINNDGTTSDFSLLGSWNSATGDVEPVPGYWGAFAQAGANALSHWQFEPRPGVDVAGTTYTVATLGFQGGDPLAPEALREHCQVDIHALVAASWGDQQRSRRVAERERDRIIGASPIHSPRVDIRYEPAPQVAIDTGSSPRR</sequence>
<organism evidence="2 3">
    <name type="scientific">Novilysobacter luteus</name>
    <dbReference type="NCBI Taxonomy" id="2822368"/>
    <lineage>
        <taxon>Bacteria</taxon>
        <taxon>Pseudomonadati</taxon>
        <taxon>Pseudomonadota</taxon>
        <taxon>Gammaproteobacteria</taxon>
        <taxon>Lysobacterales</taxon>
        <taxon>Lysobacteraceae</taxon>
        <taxon>Novilysobacter</taxon>
    </lineage>
</organism>
<keyword evidence="1" id="KW-0732">Signal</keyword>
<reference evidence="2 3" key="1">
    <citation type="submission" date="2021-04" db="EMBL/GenBank/DDBJ databases">
        <authorList>
            <person name="Rodrigo-Torres L."/>
            <person name="Arahal R. D."/>
            <person name="Lucena T."/>
        </authorList>
    </citation>
    <scope>NUCLEOTIDE SEQUENCE [LARGE SCALE GENOMIC DNA]</scope>
    <source>
        <strain evidence="2 3">CECT 30171</strain>
    </source>
</reference>
<evidence type="ECO:0000313" key="2">
    <source>
        <dbReference type="EMBL" id="CAG4969957.1"/>
    </source>
</evidence>
<proteinExistence type="predicted"/>
<dbReference type="RefSeq" id="WP_215219609.1">
    <property type="nucleotide sequence ID" value="NZ_OU015430.1"/>
</dbReference>
<dbReference type="Proteomes" id="UP000680116">
    <property type="component" value="Chromosome"/>
</dbReference>
<evidence type="ECO:0000256" key="1">
    <source>
        <dbReference type="SAM" id="SignalP"/>
    </source>
</evidence>
<feature type="signal peptide" evidence="1">
    <location>
        <begin position="1"/>
        <end position="23"/>
    </location>
</feature>
<feature type="chain" id="PRO_5047004436" description="TonB C-terminal domain-containing protein" evidence="1">
    <location>
        <begin position="24"/>
        <end position="209"/>
    </location>
</feature>
<keyword evidence="3" id="KW-1185">Reference proteome</keyword>
<dbReference type="Gene3D" id="3.30.1150.10">
    <property type="match status" value="1"/>
</dbReference>
<name>A0ABM8UDD3_9GAMM</name>
<gene>
    <name evidence="2" type="ORF">LYB30171_00629</name>
</gene>
<protein>
    <recommendedName>
        <fullName evidence="4">TonB C-terminal domain-containing protein</fullName>
    </recommendedName>
</protein>
<evidence type="ECO:0000313" key="3">
    <source>
        <dbReference type="Proteomes" id="UP000680116"/>
    </source>
</evidence>